<evidence type="ECO:0000313" key="2">
    <source>
        <dbReference type="EMBL" id="CAL4790271.1"/>
    </source>
</evidence>
<dbReference type="Proteomes" id="UP001152797">
    <property type="component" value="Unassembled WGS sequence"/>
</dbReference>
<gene>
    <name evidence="1" type="ORF">C1SCF055_LOCUS28869</name>
</gene>
<proteinExistence type="predicted"/>
<reference evidence="2 3" key="2">
    <citation type="submission" date="2024-05" db="EMBL/GenBank/DDBJ databases">
        <authorList>
            <person name="Chen Y."/>
            <person name="Shah S."/>
            <person name="Dougan E. K."/>
            <person name="Thang M."/>
            <person name="Chan C."/>
        </authorList>
    </citation>
    <scope>NUCLEOTIDE SEQUENCE [LARGE SCALE GENOMIC DNA]</scope>
</reference>
<dbReference type="EMBL" id="CAMXCT030003190">
    <property type="protein sequence ID" value="CAL4790271.1"/>
    <property type="molecule type" value="Genomic_DNA"/>
</dbReference>
<keyword evidence="3" id="KW-1185">Reference proteome</keyword>
<accession>A0A9P1D356</accession>
<dbReference type="EMBL" id="CAMXCT010003190">
    <property type="protein sequence ID" value="CAI4002959.1"/>
    <property type="molecule type" value="Genomic_DNA"/>
</dbReference>
<sequence>MVQPTGSLWEQLDDWVLPNFVTAVRVRVPQGRGREPKGTEGKPWMLQMYGSFHSSHSNTANGFL</sequence>
<comment type="caution">
    <text evidence="1">The sequence shown here is derived from an EMBL/GenBank/DDBJ whole genome shotgun (WGS) entry which is preliminary data.</text>
</comment>
<dbReference type="EMBL" id="CAMXCT020003190">
    <property type="protein sequence ID" value="CAL1156334.1"/>
    <property type="molecule type" value="Genomic_DNA"/>
</dbReference>
<reference evidence="1" key="1">
    <citation type="submission" date="2022-10" db="EMBL/GenBank/DDBJ databases">
        <authorList>
            <person name="Chen Y."/>
            <person name="Dougan E. K."/>
            <person name="Chan C."/>
            <person name="Rhodes N."/>
            <person name="Thang M."/>
        </authorList>
    </citation>
    <scope>NUCLEOTIDE SEQUENCE</scope>
</reference>
<dbReference type="AlphaFoldDB" id="A0A9P1D356"/>
<protein>
    <submittedName>
        <fullName evidence="1">Uncharacterized protein</fullName>
    </submittedName>
</protein>
<evidence type="ECO:0000313" key="3">
    <source>
        <dbReference type="Proteomes" id="UP001152797"/>
    </source>
</evidence>
<name>A0A9P1D356_9DINO</name>
<organism evidence="1">
    <name type="scientific">Cladocopium goreaui</name>
    <dbReference type="NCBI Taxonomy" id="2562237"/>
    <lineage>
        <taxon>Eukaryota</taxon>
        <taxon>Sar</taxon>
        <taxon>Alveolata</taxon>
        <taxon>Dinophyceae</taxon>
        <taxon>Suessiales</taxon>
        <taxon>Symbiodiniaceae</taxon>
        <taxon>Cladocopium</taxon>
    </lineage>
</organism>
<evidence type="ECO:0000313" key="1">
    <source>
        <dbReference type="EMBL" id="CAI4002959.1"/>
    </source>
</evidence>